<dbReference type="Proteomes" id="UP000479710">
    <property type="component" value="Unassembled WGS sequence"/>
</dbReference>
<dbReference type="GO" id="GO:0009742">
    <property type="term" value="P:brassinosteroid mediated signaling pathway"/>
    <property type="evidence" value="ECO:0007669"/>
    <property type="project" value="InterPro"/>
</dbReference>
<gene>
    <name evidence="9" type="ORF">E2562_000406</name>
</gene>
<proteinExistence type="predicted"/>
<organism evidence="9 10">
    <name type="scientific">Oryza meyeriana var. granulata</name>
    <dbReference type="NCBI Taxonomy" id="110450"/>
    <lineage>
        <taxon>Eukaryota</taxon>
        <taxon>Viridiplantae</taxon>
        <taxon>Streptophyta</taxon>
        <taxon>Embryophyta</taxon>
        <taxon>Tracheophyta</taxon>
        <taxon>Spermatophyta</taxon>
        <taxon>Magnoliopsida</taxon>
        <taxon>Liliopsida</taxon>
        <taxon>Poales</taxon>
        <taxon>Poaceae</taxon>
        <taxon>BOP clade</taxon>
        <taxon>Oryzoideae</taxon>
        <taxon>Oryzeae</taxon>
        <taxon>Oryzinae</taxon>
        <taxon>Oryza</taxon>
        <taxon>Oryza meyeriana</taxon>
    </lineage>
</organism>
<dbReference type="EMBL" id="SPHZ02000009">
    <property type="protein sequence ID" value="KAF0897688.1"/>
    <property type="molecule type" value="Genomic_DNA"/>
</dbReference>
<evidence type="ECO:0000256" key="4">
    <source>
        <dbReference type="ARBA" id="ARBA00022741"/>
    </source>
</evidence>
<evidence type="ECO:0000256" key="7">
    <source>
        <dbReference type="ARBA" id="ARBA00023136"/>
    </source>
</evidence>
<dbReference type="GO" id="GO:0005524">
    <property type="term" value="F:ATP binding"/>
    <property type="evidence" value="ECO:0007669"/>
    <property type="project" value="UniProtKB-KW"/>
</dbReference>
<dbReference type="GO" id="GO:0012505">
    <property type="term" value="C:endomembrane system"/>
    <property type="evidence" value="ECO:0007669"/>
    <property type="project" value="UniProtKB-SubCell"/>
</dbReference>
<dbReference type="PANTHER" id="PTHR45863">
    <property type="entry name" value="SERINE/THREONINE-PROTEIN KINASE BSK5"/>
    <property type="match status" value="1"/>
</dbReference>
<evidence type="ECO:0000256" key="5">
    <source>
        <dbReference type="ARBA" id="ARBA00022777"/>
    </source>
</evidence>
<keyword evidence="2" id="KW-1003">Cell membrane</keyword>
<name>A0A6G1CB47_9ORYZ</name>
<comment type="subcellular location">
    <subcellularLocation>
        <location evidence="1">Endomembrane system</location>
    </subcellularLocation>
</comment>
<evidence type="ECO:0000256" key="3">
    <source>
        <dbReference type="ARBA" id="ARBA00022679"/>
    </source>
</evidence>
<dbReference type="OrthoDB" id="2335338at2759"/>
<evidence type="ECO:0000256" key="2">
    <source>
        <dbReference type="ARBA" id="ARBA00022475"/>
    </source>
</evidence>
<evidence type="ECO:0000256" key="6">
    <source>
        <dbReference type="ARBA" id="ARBA00022840"/>
    </source>
</evidence>
<feature type="domain" description="Serine/threonine-protein kinase BSK1-like TPR repeats" evidence="8">
    <location>
        <begin position="120"/>
        <end position="175"/>
    </location>
</feature>
<accession>A0A6G1CB47</accession>
<keyword evidence="7" id="KW-0472">Membrane</keyword>
<dbReference type="PANTHER" id="PTHR45863:SF7">
    <property type="entry name" value="SERINE_THREONINE-PROTEIN KINASE BSK5"/>
    <property type="match status" value="1"/>
</dbReference>
<protein>
    <recommendedName>
        <fullName evidence="8">Serine/threonine-protein kinase BSK1-like TPR repeats domain-containing protein</fullName>
    </recommendedName>
</protein>
<dbReference type="Pfam" id="PF25575">
    <property type="entry name" value="TPR_BSK1_C"/>
    <property type="match status" value="1"/>
</dbReference>
<keyword evidence="4" id="KW-0547">Nucleotide-binding</keyword>
<dbReference type="GO" id="GO:0004672">
    <property type="term" value="F:protein kinase activity"/>
    <property type="evidence" value="ECO:0007669"/>
    <property type="project" value="InterPro"/>
</dbReference>
<keyword evidence="6" id="KW-0067">ATP-binding</keyword>
<keyword evidence="3" id="KW-0808">Transferase</keyword>
<keyword evidence="5" id="KW-0418">Kinase</keyword>
<sequence length="175" mass="18335">MTLVPIRSSHPAVLAPLVGVCQSGTVVVDGASGRTGKEVMEKLLERGTASELATGQAAGLGAPPCPLSRKSRRCIKVIHCTIAAWRLSVAALSSPPIVEATVSASCNPAAASSSADCFIVLEVSFHSWTGQVYDSILVKKHEDSAFQSKDFAIAVECYSRFIDTGAMVSPTMLAR</sequence>
<dbReference type="AlphaFoldDB" id="A0A6G1CB47"/>
<evidence type="ECO:0000256" key="1">
    <source>
        <dbReference type="ARBA" id="ARBA00004308"/>
    </source>
</evidence>
<dbReference type="InterPro" id="IPR045845">
    <property type="entry name" value="BSK"/>
</dbReference>
<evidence type="ECO:0000313" key="10">
    <source>
        <dbReference type="Proteomes" id="UP000479710"/>
    </source>
</evidence>
<keyword evidence="10" id="KW-1185">Reference proteome</keyword>
<evidence type="ECO:0000259" key="8">
    <source>
        <dbReference type="Pfam" id="PF25575"/>
    </source>
</evidence>
<comment type="caution">
    <text evidence="9">The sequence shown here is derived from an EMBL/GenBank/DDBJ whole genome shotgun (WGS) entry which is preliminary data.</text>
</comment>
<reference evidence="9 10" key="1">
    <citation type="submission" date="2019-11" db="EMBL/GenBank/DDBJ databases">
        <title>Whole genome sequence of Oryza granulata.</title>
        <authorList>
            <person name="Li W."/>
        </authorList>
    </citation>
    <scope>NUCLEOTIDE SEQUENCE [LARGE SCALE GENOMIC DNA]</scope>
    <source>
        <strain evidence="10">cv. Menghai</strain>
        <tissue evidence="9">Leaf</tissue>
    </source>
</reference>
<evidence type="ECO:0000313" key="9">
    <source>
        <dbReference type="EMBL" id="KAF0897688.1"/>
    </source>
</evidence>
<dbReference type="InterPro" id="IPR058209">
    <property type="entry name" value="TPR_BSK1_C"/>
</dbReference>